<dbReference type="Pfam" id="PF20155">
    <property type="entry name" value="TMP_3"/>
    <property type="match status" value="1"/>
</dbReference>
<accession>A0A8S5S7G3</accession>
<evidence type="ECO:0000256" key="1">
    <source>
        <dbReference type="ARBA" id="ARBA00022465"/>
    </source>
</evidence>
<feature type="transmembrane region" description="Helical" evidence="2">
    <location>
        <begin position="459"/>
        <end position="482"/>
    </location>
</feature>
<feature type="transmembrane region" description="Helical" evidence="2">
    <location>
        <begin position="431"/>
        <end position="452"/>
    </location>
</feature>
<proteinExistence type="predicted"/>
<keyword evidence="1" id="KW-1245">Viral tail assembly</keyword>
<dbReference type="EMBL" id="BK032549">
    <property type="protein sequence ID" value="DAF46973.1"/>
    <property type="molecule type" value="Genomic_DNA"/>
</dbReference>
<keyword evidence="1" id="KW-1188">Viral release from host cell</keyword>
<evidence type="ECO:0000313" key="4">
    <source>
        <dbReference type="EMBL" id="DAF46973.1"/>
    </source>
</evidence>
<evidence type="ECO:0000259" key="3">
    <source>
        <dbReference type="Pfam" id="PF20155"/>
    </source>
</evidence>
<feature type="transmembrane region" description="Helical" evidence="2">
    <location>
        <begin position="515"/>
        <end position="534"/>
    </location>
</feature>
<dbReference type="InterPro" id="IPR013491">
    <property type="entry name" value="Tape_meas_N"/>
</dbReference>
<dbReference type="NCBIfam" id="TIGR02675">
    <property type="entry name" value="tape_meas_nterm"/>
    <property type="match status" value="1"/>
</dbReference>
<feature type="transmembrane region" description="Helical" evidence="2">
    <location>
        <begin position="488"/>
        <end position="508"/>
    </location>
</feature>
<reference evidence="4" key="1">
    <citation type="journal article" date="2021" name="Proc. Natl. Acad. Sci. U.S.A.">
        <title>A Catalog of Tens of Thousands of Viruses from Human Metagenomes Reveals Hidden Associations with Chronic Diseases.</title>
        <authorList>
            <person name="Tisza M.J."/>
            <person name="Buck C.B."/>
        </authorList>
    </citation>
    <scope>NUCLEOTIDE SEQUENCE</scope>
    <source>
        <strain evidence="4">CtnzH2</strain>
    </source>
</reference>
<feature type="domain" description="Tape measure protein N-terminal" evidence="3">
    <location>
        <begin position="119"/>
        <end position="302"/>
    </location>
</feature>
<evidence type="ECO:0000256" key="2">
    <source>
        <dbReference type="SAM" id="Phobius"/>
    </source>
</evidence>
<dbReference type="GO" id="GO:0098003">
    <property type="term" value="P:viral tail assembly"/>
    <property type="evidence" value="ECO:0007669"/>
    <property type="project" value="UniProtKB-KW"/>
</dbReference>
<protein>
    <submittedName>
        <fullName evidence="4">Tail tape measure</fullName>
    </submittedName>
</protein>
<keyword evidence="2" id="KW-0812">Transmembrane</keyword>
<organism evidence="4">
    <name type="scientific">Myoviridae sp. ctnzH2</name>
    <dbReference type="NCBI Taxonomy" id="2827707"/>
    <lineage>
        <taxon>Viruses</taxon>
        <taxon>Duplodnaviria</taxon>
        <taxon>Heunggongvirae</taxon>
        <taxon>Uroviricota</taxon>
        <taxon>Caudoviricetes</taxon>
    </lineage>
</organism>
<keyword evidence="2" id="KW-0472">Membrane</keyword>
<name>A0A8S5S7G3_9CAUD</name>
<keyword evidence="2" id="KW-1133">Transmembrane helix</keyword>
<sequence length="718" mass="75999">MSSIQTAIELSDRMSAPLYNICTAVNMVISNFEALEYASSTAIDTSSMEEARQLLADGMVGLQDITSATESARRKQEEYNQKIQAGSQHTDVLLNKVKSLVGAYVGISTVKNALDLSDELTQTTARLDMMVSQYNALNGTMQTTDELSQMIFLSAQNSRASYMDTAASVAKLGNNARDAFASTGEIVQFAELVNKQFTIAGASATESSNAFLQLTQALGSGVLRGDELNSIFEQAPNLIQTVADYMDVPIGKIREMASDGQITADIVKNAMFAAADDIDAKFNSMPMTWGQLWTYYSNQALMTFQPVLQRLNEMANDQHMQTALTGIMNALSGAATIALNVIDVMVTGGAYIVDNWSMIAPVIGGVAAALAIYNGALLLHNAYEAASNGLKMIAAIRSVAHGTATAAETAATTGASAAQIAFNAALYACPLTWIVLAIIAVIAAIYLVVAAINKVQGTTYSATGVICGLVATAGAFIVNTGVGLLNGLIQLIWSIFVEPFLGIVEWVLNVTNGGFDSFGGAVANLIGNIISWFLSLGEVVTKIIDAIFGTDWTAGLNALQNNVLAWGKNENAITLDREAPTIAYRASYSDAYNKGYDFGQGVENKVSDFFGGIKDLGNSGDTGALGSYGAASDMAANVANIAGDTSNISDSLDVSEEDLKYLRDIAEQEAINRFTTAEIKVDMSGMSNTVHNTNDLDGIVDGLTTRVLEAMEAVKEGV</sequence>